<organism evidence="1 2">
    <name type="scientific">Sphingobacterium thermophilum</name>
    <dbReference type="NCBI Taxonomy" id="768534"/>
    <lineage>
        <taxon>Bacteria</taxon>
        <taxon>Pseudomonadati</taxon>
        <taxon>Bacteroidota</taxon>
        <taxon>Sphingobacteriia</taxon>
        <taxon>Sphingobacteriales</taxon>
        <taxon>Sphingobacteriaceae</taxon>
        <taxon>Sphingobacterium</taxon>
    </lineage>
</organism>
<evidence type="ECO:0000313" key="1">
    <source>
        <dbReference type="EMBL" id="GAA4517890.1"/>
    </source>
</evidence>
<reference evidence="2" key="1">
    <citation type="journal article" date="2019" name="Int. J. Syst. Evol. Microbiol.">
        <title>The Global Catalogue of Microorganisms (GCM) 10K type strain sequencing project: providing services to taxonomists for standard genome sequencing and annotation.</title>
        <authorList>
            <consortium name="The Broad Institute Genomics Platform"/>
            <consortium name="The Broad Institute Genome Sequencing Center for Infectious Disease"/>
            <person name="Wu L."/>
            <person name="Ma J."/>
        </authorList>
    </citation>
    <scope>NUCLEOTIDE SEQUENCE [LARGE SCALE GENOMIC DNA]</scope>
    <source>
        <strain evidence="2">JCM 17858</strain>
    </source>
</reference>
<accession>A0ABP8R4S6</accession>
<dbReference type="Proteomes" id="UP001500394">
    <property type="component" value="Unassembled WGS sequence"/>
</dbReference>
<name>A0ABP8R4S6_9SPHI</name>
<gene>
    <name evidence="1" type="ORF">GCM10023173_18850</name>
</gene>
<proteinExistence type="predicted"/>
<protein>
    <submittedName>
        <fullName evidence="1">Uncharacterized protein</fullName>
    </submittedName>
</protein>
<dbReference type="EMBL" id="BAABGR010000029">
    <property type="protein sequence ID" value="GAA4517890.1"/>
    <property type="molecule type" value="Genomic_DNA"/>
</dbReference>
<evidence type="ECO:0000313" key="2">
    <source>
        <dbReference type="Proteomes" id="UP001500394"/>
    </source>
</evidence>
<comment type="caution">
    <text evidence="1">The sequence shown here is derived from an EMBL/GenBank/DDBJ whole genome shotgun (WGS) entry which is preliminary data.</text>
</comment>
<sequence>MITREQFGTIEALFDYYNKELFNNQLNDCMLNLSRKNGTAGFFAPERWMHPDGIKKVHEISINPDTFNIDDEEFHRTLVQL</sequence>
<keyword evidence="2" id="KW-1185">Reference proteome</keyword>